<feature type="compositionally biased region" description="Polar residues" evidence="4">
    <location>
        <begin position="141"/>
        <end position="150"/>
    </location>
</feature>
<dbReference type="Proteomes" id="UP000225706">
    <property type="component" value="Unassembled WGS sequence"/>
</dbReference>
<feature type="compositionally biased region" description="Polar residues" evidence="4">
    <location>
        <begin position="255"/>
        <end position="281"/>
    </location>
</feature>
<keyword evidence="6" id="KW-1185">Reference proteome</keyword>
<feature type="region of interest" description="Disordered" evidence="4">
    <location>
        <begin position="141"/>
        <end position="160"/>
    </location>
</feature>
<evidence type="ECO:0000256" key="4">
    <source>
        <dbReference type="SAM" id="MobiDB-lite"/>
    </source>
</evidence>
<dbReference type="EMBL" id="LSMT01000148">
    <property type="protein sequence ID" value="PFX25560.1"/>
    <property type="molecule type" value="Genomic_DNA"/>
</dbReference>
<keyword evidence="1" id="KW-0677">Repeat</keyword>
<comment type="caution">
    <text evidence="5">The sequence shown here is derived from an EMBL/GenBank/DDBJ whole genome shotgun (WGS) entry which is preliminary data.</text>
</comment>
<dbReference type="AlphaFoldDB" id="A0A2B4S9T0"/>
<feature type="compositionally biased region" description="Low complexity" evidence="4">
    <location>
        <begin position="192"/>
        <end position="225"/>
    </location>
</feature>
<feature type="repeat" description="ANK" evidence="3">
    <location>
        <begin position="40"/>
        <end position="60"/>
    </location>
</feature>
<evidence type="ECO:0000256" key="2">
    <source>
        <dbReference type="ARBA" id="ARBA00023043"/>
    </source>
</evidence>
<feature type="region of interest" description="Disordered" evidence="4">
    <location>
        <begin position="94"/>
        <end position="121"/>
    </location>
</feature>
<evidence type="ECO:0000256" key="1">
    <source>
        <dbReference type="ARBA" id="ARBA00022737"/>
    </source>
</evidence>
<dbReference type="SUPFAM" id="SSF48403">
    <property type="entry name" value="Ankyrin repeat"/>
    <property type="match status" value="1"/>
</dbReference>
<gene>
    <name evidence="5" type="ORF">AWC38_SpisGene9807</name>
</gene>
<sequence length="295" mass="31721">MKRGLSLEMTALHKAIEKGNEELVEALLEKGEDICSTDHQGRTPLDLANEHGNQEILKLLNDPSQASEFLEKAQLAARTVQGDVKVQDEASAAMGPGARMNSAQANTANAPQERSHTGGTQCTVDMIGGCASLGDNRVTNVNTEQSSAPNQRLPREQSHTDGTQYTVNMIDGFASIGDNSVINVNTEQSSALPQRLPQQRLPQQRLPQQRLPQQRLPQQRLPQQRSLTGGTKYTVDMKGGFASIGNNSVIIVNTEQSRTPSTAGSSNSQFNFPGDQGNTDPHNPETGAPLGESDS</sequence>
<protein>
    <submittedName>
        <fullName evidence="5">Uncharacterized protein</fullName>
    </submittedName>
</protein>
<feature type="compositionally biased region" description="Polar residues" evidence="4">
    <location>
        <begin position="101"/>
        <end position="121"/>
    </location>
</feature>
<evidence type="ECO:0000313" key="5">
    <source>
        <dbReference type="EMBL" id="PFX25560.1"/>
    </source>
</evidence>
<dbReference type="OrthoDB" id="10369079at2759"/>
<reference evidence="6" key="1">
    <citation type="journal article" date="2017" name="bioRxiv">
        <title>Comparative analysis of the genomes of Stylophora pistillata and Acropora digitifera provides evidence for extensive differences between species of corals.</title>
        <authorList>
            <person name="Voolstra C.R."/>
            <person name="Li Y."/>
            <person name="Liew Y.J."/>
            <person name="Baumgarten S."/>
            <person name="Zoccola D."/>
            <person name="Flot J.-F."/>
            <person name="Tambutte S."/>
            <person name="Allemand D."/>
            <person name="Aranda M."/>
        </authorList>
    </citation>
    <scope>NUCLEOTIDE SEQUENCE [LARGE SCALE GENOMIC DNA]</scope>
</reference>
<dbReference type="Gene3D" id="1.25.40.20">
    <property type="entry name" value="Ankyrin repeat-containing domain"/>
    <property type="match status" value="1"/>
</dbReference>
<dbReference type="PANTHER" id="PTHR24171">
    <property type="entry name" value="ANKYRIN REPEAT DOMAIN-CONTAINING PROTEIN 39-RELATED"/>
    <property type="match status" value="1"/>
</dbReference>
<dbReference type="PROSITE" id="PS50088">
    <property type="entry name" value="ANK_REPEAT"/>
    <property type="match status" value="2"/>
</dbReference>
<accession>A0A2B4S9T0</accession>
<dbReference type="InterPro" id="IPR036770">
    <property type="entry name" value="Ankyrin_rpt-contain_sf"/>
</dbReference>
<proteinExistence type="predicted"/>
<dbReference type="SMART" id="SM00248">
    <property type="entry name" value="ANK"/>
    <property type="match status" value="2"/>
</dbReference>
<feature type="repeat" description="ANK" evidence="3">
    <location>
        <begin position="7"/>
        <end position="39"/>
    </location>
</feature>
<keyword evidence="2 3" id="KW-0040">ANK repeat</keyword>
<dbReference type="Pfam" id="PF12796">
    <property type="entry name" value="Ank_2"/>
    <property type="match status" value="1"/>
</dbReference>
<feature type="region of interest" description="Disordered" evidence="4">
    <location>
        <begin position="255"/>
        <end position="295"/>
    </location>
</feature>
<organism evidence="5 6">
    <name type="scientific">Stylophora pistillata</name>
    <name type="common">Smooth cauliflower coral</name>
    <dbReference type="NCBI Taxonomy" id="50429"/>
    <lineage>
        <taxon>Eukaryota</taxon>
        <taxon>Metazoa</taxon>
        <taxon>Cnidaria</taxon>
        <taxon>Anthozoa</taxon>
        <taxon>Hexacorallia</taxon>
        <taxon>Scleractinia</taxon>
        <taxon>Astrocoeniina</taxon>
        <taxon>Pocilloporidae</taxon>
        <taxon>Stylophora</taxon>
    </lineage>
</organism>
<dbReference type="InterPro" id="IPR002110">
    <property type="entry name" value="Ankyrin_rpt"/>
</dbReference>
<evidence type="ECO:0000313" key="6">
    <source>
        <dbReference type="Proteomes" id="UP000225706"/>
    </source>
</evidence>
<name>A0A2B4S9T0_STYPI</name>
<dbReference type="PANTHER" id="PTHR24171:SF9">
    <property type="entry name" value="ANKYRIN REPEAT DOMAIN-CONTAINING PROTEIN 39"/>
    <property type="match status" value="1"/>
</dbReference>
<evidence type="ECO:0000256" key="3">
    <source>
        <dbReference type="PROSITE-ProRule" id="PRU00023"/>
    </source>
</evidence>
<dbReference type="PROSITE" id="PS50297">
    <property type="entry name" value="ANK_REP_REGION"/>
    <property type="match status" value="2"/>
</dbReference>
<feature type="region of interest" description="Disordered" evidence="4">
    <location>
        <begin position="189"/>
        <end position="233"/>
    </location>
</feature>